<dbReference type="GeneID" id="54558212"/>
<feature type="domain" description="NACHT-NTPase and P-loop NTPases N-terminal" evidence="2">
    <location>
        <begin position="11"/>
        <end position="134"/>
    </location>
</feature>
<evidence type="ECO:0000313" key="4">
    <source>
        <dbReference type="Proteomes" id="UP000799537"/>
    </source>
</evidence>
<evidence type="ECO:0000313" key="3">
    <source>
        <dbReference type="EMBL" id="KAF2170640.1"/>
    </source>
</evidence>
<dbReference type="OrthoDB" id="3758369at2759"/>
<organism evidence="3 4">
    <name type="scientific">Zasmidium cellare ATCC 36951</name>
    <dbReference type="NCBI Taxonomy" id="1080233"/>
    <lineage>
        <taxon>Eukaryota</taxon>
        <taxon>Fungi</taxon>
        <taxon>Dikarya</taxon>
        <taxon>Ascomycota</taxon>
        <taxon>Pezizomycotina</taxon>
        <taxon>Dothideomycetes</taxon>
        <taxon>Dothideomycetidae</taxon>
        <taxon>Mycosphaerellales</taxon>
        <taxon>Mycosphaerellaceae</taxon>
        <taxon>Zasmidium</taxon>
    </lineage>
</organism>
<feature type="region of interest" description="Disordered" evidence="1">
    <location>
        <begin position="159"/>
        <end position="216"/>
    </location>
</feature>
<proteinExistence type="predicted"/>
<gene>
    <name evidence="3" type="ORF">M409DRAFT_19455</name>
</gene>
<dbReference type="InterPro" id="IPR031352">
    <property type="entry name" value="SesA"/>
</dbReference>
<feature type="compositionally biased region" description="Polar residues" evidence="1">
    <location>
        <begin position="173"/>
        <end position="216"/>
    </location>
</feature>
<keyword evidence="4" id="KW-1185">Reference proteome</keyword>
<dbReference type="RefSeq" id="XP_033671529.1">
    <property type="nucleotide sequence ID" value="XM_033804940.1"/>
</dbReference>
<dbReference type="Pfam" id="PF17107">
    <property type="entry name" value="SesA"/>
    <property type="match status" value="1"/>
</dbReference>
<dbReference type="EMBL" id="ML993585">
    <property type="protein sequence ID" value="KAF2170640.1"/>
    <property type="molecule type" value="Genomic_DNA"/>
</dbReference>
<reference evidence="3" key="1">
    <citation type="journal article" date="2020" name="Stud. Mycol.">
        <title>101 Dothideomycetes genomes: a test case for predicting lifestyles and emergence of pathogens.</title>
        <authorList>
            <person name="Haridas S."/>
            <person name="Albert R."/>
            <person name="Binder M."/>
            <person name="Bloem J."/>
            <person name="Labutti K."/>
            <person name="Salamov A."/>
            <person name="Andreopoulos B."/>
            <person name="Baker S."/>
            <person name="Barry K."/>
            <person name="Bills G."/>
            <person name="Bluhm B."/>
            <person name="Cannon C."/>
            <person name="Castanera R."/>
            <person name="Culley D."/>
            <person name="Daum C."/>
            <person name="Ezra D."/>
            <person name="Gonzalez J."/>
            <person name="Henrissat B."/>
            <person name="Kuo A."/>
            <person name="Liang C."/>
            <person name="Lipzen A."/>
            <person name="Lutzoni F."/>
            <person name="Magnuson J."/>
            <person name="Mondo S."/>
            <person name="Nolan M."/>
            <person name="Ohm R."/>
            <person name="Pangilinan J."/>
            <person name="Park H.-J."/>
            <person name="Ramirez L."/>
            <person name="Alfaro M."/>
            <person name="Sun H."/>
            <person name="Tritt A."/>
            <person name="Yoshinaga Y."/>
            <person name="Zwiers L.-H."/>
            <person name="Turgeon B."/>
            <person name="Goodwin S."/>
            <person name="Spatafora J."/>
            <person name="Crous P."/>
            <person name="Grigoriev I."/>
        </authorList>
    </citation>
    <scope>NUCLEOTIDE SEQUENCE</scope>
    <source>
        <strain evidence="3">ATCC 36951</strain>
    </source>
</reference>
<sequence length="216" mass="23229">MAEAGAILGTISAIISLIDAAKKVYDAVGDARGLPEAFRLVASNLPLVHAILEKIQAQYRSAASDGHDIAIIAEALEDCRDKADSLKKIFVKVLPGDKDSWVDRYKSALRTIKPGRADKVEKLMETIMDKLQLLQEHSIADNLTGGERRQLKKGIDSLEKVEPSISDEGVGGSLTQYGQGSNAATGHATQTNNQNFGSGNTYQPQQDSLIQANLVT</sequence>
<name>A0A6A6CWR3_ZASCE</name>
<accession>A0A6A6CWR3</accession>
<evidence type="ECO:0000259" key="2">
    <source>
        <dbReference type="Pfam" id="PF17107"/>
    </source>
</evidence>
<protein>
    <recommendedName>
        <fullName evidence="2">NACHT-NTPase and P-loop NTPases N-terminal domain-containing protein</fullName>
    </recommendedName>
</protein>
<evidence type="ECO:0000256" key="1">
    <source>
        <dbReference type="SAM" id="MobiDB-lite"/>
    </source>
</evidence>
<dbReference type="AlphaFoldDB" id="A0A6A6CWR3"/>
<dbReference type="Proteomes" id="UP000799537">
    <property type="component" value="Unassembled WGS sequence"/>
</dbReference>